<dbReference type="Proteomes" id="UP000233556">
    <property type="component" value="Unassembled WGS sequence"/>
</dbReference>
<organism evidence="1 2">
    <name type="scientific">Limosa lapponica baueri</name>
    <dbReference type="NCBI Taxonomy" id="1758121"/>
    <lineage>
        <taxon>Eukaryota</taxon>
        <taxon>Metazoa</taxon>
        <taxon>Chordata</taxon>
        <taxon>Craniata</taxon>
        <taxon>Vertebrata</taxon>
        <taxon>Euteleostomi</taxon>
        <taxon>Archelosauria</taxon>
        <taxon>Archosauria</taxon>
        <taxon>Dinosauria</taxon>
        <taxon>Saurischia</taxon>
        <taxon>Theropoda</taxon>
        <taxon>Coelurosauria</taxon>
        <taxon>Aves</taxon>
        <taxon>Neognathae</taxon>
        <taxon>Neoaves</taxon>
        <taxon>Charadriiformes</taxon>
        <taxon>Scolopacidae</taxon>
        <taxon>Limosa</taxon>
    </lineage>
</organism>
<accession>A0A2I0U860</accession>
<keyword evidence="2" id="KW-1185">Reference proteome</keyword>
<reference evidence="2" key="1">
    <citation type="submission" date="2017-11" db="EMBL/GenBank/DDBJ databases">
        <authorList>
            <person name="Lima N.C."/>
            <person name="Parody-Merino A.M."/>
            <person name="Battley P.F."/>
            <person name="Fidler A.E."/>
            <person name="Prosdocimi F."/>
        </authorList>
    </citation>
    <scope>NUCLEOTIDE SEQUENCE [LARGE SCALE GENOMIC DNA]</scope>
</reference>
<reference evidence="2" key="2">
    <citation type="submission" date="2017-12" db="EMBL/GenBank/DDBJ databases">
        <title>Genome sequence of the Bar-tailed Godwit (Limosa lapponica baueri).</title>
        <authorList>
            <person name="Lima N.C.B."/>
            <person name="Parody-Merino A.M."/>
            <person name="Battley P.F."/>
            <person name="Fidler A.E."/>
            <person name="Prosdocimi F."/>
        </authorList>
    </citation>
    <scope>NUCLEOTIDE SEQUENCE [LARGE SCALE GENOMIC DNA]</scope>
</reference>
<evidence type="ECO:0000313" key="1">
    <source>
        <dbReference type="EMBL" id="PKU42222.1"/>
    </source>
</evidence>
<gene>
    <name evidence="1" type="ORF">llap_7472</name>
</gene>
<evidence type="ECO:0000313" key="2">
    <source>
        <dbReference type="Proteomes" id="UP000233556"/>
    </source>
</evidence>
<sequence length="117" mass="13301">MPATEFRFLFKSWPQEKRVFPLWSRPLSEGLSTLHRSVELCGESLWKPPVLPAELLPYYGQQDKDKGVRTGWKRRQEAVVAAKQMVSSLVRVALGSLQTLQKRGPGGEQEFSSELET</sequence>
<name>A0A2I0U860_LIMLA</name>
<protein>
    <submittedName>
        <fullName evidence="1">Uncharacterized protein</fullName>
    </submittedName>
</protein>
<dbReference type="AlphaFoldDB" id="A0A2I0U860"/>
<proteinExistence type="predicted"/>
<dbReference type="EMBL" id="KZ506018">
    <property type="protein sequence ID" value="PKU42222.1"/>
    <property type="molecule type" value="Genomic_DNA"/>
</dbReference>